<dbReference type="OrthoDB" id="10262375at2759"/>
<name>A0A3S5CJ68_9PLAT</name>
<comment type="caution">
    <text evidence="2">The sequence shown here is derived from an EMBL/GenBank/DDBJ whole genome shotgun (WGS) entry which is preliminary data.</text>
</comment>
<gene>
    <name evidence="2" type="ORF">PXEA_LOCUS6014</name>
</gene>
<feature type="compositionally biased region" description="Polar residues" evidence="1">
    <location>
        <begin position="14"/>
        <end position="24"/>
    </location>
</feature>
<sequence>MQEAISSPLLPASHGQSQPQTALQHSYADAGTFVVVEVELDRALIPSRSAEAVEQDVTAYLKSRAPAVSDKARKQASSAKVVQFRHNESQKRYDKNP</sequence>
<feature type="region of interest" description="Disordered" evidence="1">
    <location>
        <begin position="66"/>
        <end position="97"/>
    </location>
</feature>
<reference evidence="2" key="1">
    <citation type="submission" date="2018-11" db="EMBL/GenBank/DDBJ databases">
        <authorList>
            <consortium name="Pathogen Informatics"/>
        </authorList>
    </citation>
    <scope>NUCLEOTIDE SEQUENCE</scope>
</reference>
<evidence type="ECO:0000313" key="3">
    <source>
        <dbReference type="Proteomes" id="UP000784294"/>
    </source>
</evidence>
<dbReference type="AlphaFoldDB" id="A0A3S5CJ68"/>
<evidence type="ECO:0000256" key="1">
    <source>
        <dbReference type="SAM" id="MobiDB-lite"/>
    </source>
</evidence>
<accession>A0A3S5CJ68</accession>
<dbReference type="EMBL" id="CAAALY010015162">
    <property type="protein sequence ID" value="VEL12574.1"/>
    <property type="molecule type" value="Genomic_DNA"/>
</dbReference>
<organism evidence="2 3">
    <name type="scientific">Protopolystoma xenopodis</name>
    <dbReference type="NCBI Taxonomy" id="117903"/>
    <lineage>
        <taxon>Eukaryota</taxon>
        <taxon>Metazoa</taxon>
        <taxon>Spiralia</taxon>
        <taxon>Lophotrochozoa</taxon>
        <taxon>Platyhelminthes</taxon>
        <taxon>Monogenea</taxon>
        <taxon>Polyopisthocotylea</taxon>
        <taxon>Polystomatidea</taxon>
        <taxon>Polystomatidae</taxon>
        <taxon>Protopolystoma</taxon>
    </lineage>
</organism>
<protein>
    <submittedName>
        <fullName evidence="2">Uncharacterized protein</fullName>
    </submittedName>
</protein>
<keyword evidence="3" id="KW-1185">Reference proteome</keyword>
<feature type="compositionally biased region" description="Basic and acidic residues" evidence="1">
    <location>
        <begin position="85"/>
        <end position="97"/>
    </location>
</feature>
<evidence type="ECO:0000313" key="2">
    <source>
        <dbReference type="EMBL" id="VEL12574.1"/>
    </source>
</evidence>
<proteinExistence type="predicted"/>
<feature type="region of interest" description="Disordered" evidence="1">
    <location>
        <begin position="1"/>
        <end position="24"/>
    </location>
</feature>
<dbReference type="Proteomes" id="UP000784294">
    <property type="component" value="Unassembled WGS sequence"/>
</dbReference>